<dbReference type="OrthoDB" id="9807069at2"/>
<reference evidence="5" key="1">
    <citation type="submission" date="2010-09" db="EMBL/GenBank/DDBJ databases">
        <title>Complete sequence of chromosome2 of Burkholderia sp. CCGE1003.</title>
        <authorList>
            <consortium name="US DOE Joint Genome Institute"/>
            <person name="Lucas S."/>
            <person name="Copeland A."/>
            <person name="Lapidus A."/>
            <person name="Cheng J.-F."/>
            <person name="Bruce D."/>
            <person name="Goodwin L."/>
            <person name="Pitluck S."/>
            <person name="Daligault H."/>
            <person name="Davenport K."/>
            <person name="Detter J.C."/>
            <person name="Han C."/>
            <person name="Tapia R."/>
            <person name="Land M."/>
            <person name="Hauser L."/>
            <person name="Jeffries C."/>
            <person name="Kyrpides N."/>
            <person name="Ivanova N."/>
            <person name="Ovchinnikova G."/>
            <person name="Martinez-Romero E."/>
            <person name="Rogel M.A."/>
            <person name="Auchtung J."/>
            <person name="Tiedje J.M."/>
            <person name="Woyke T."/>
        </authorList>
    </citation>
    <scope>NUCLEOTIDE SEQUENCE</scope>
    <source>
        <strain evidence="5">CCGE1003</strain>
    </source>
</reference>
<evidence type="ECO:0000259" key="4">
    <source>
        <dbReference type="PROSITE" id="PS51118"/>
    </source>
</evidence>
<evidence type="ECO:0000256" key="3">
    <source>
        <dbReference type="ARBA" id="ARBA00023163"/>
    </source>
</evidence>
<dbReference type="PANTHER" id="PTHR33204">
    <property type="entry name" value="TRANSCRIPTIONAL REGULATOR, MARR FAMILY"/>
    <property type="match status" value="1"/>
</dbReference>
<dbReference type="EMBL" id="CP002218">
    <property type="protein sequence ID" value="ADN59530.1"/>
    <property type="molecule type" value="Genomic_DNA"/>
</dbReference>
<organism evidence="5">
    <name type="scientific">Burkholderia sp. (strain CCGE1003)</name>
    <dbReference type="NCBI Taxonomy" id="640512"/>
    <lineage>
        <taxon>Bacteria</taxon>
        <taxon>Pseudomonadati</taxon>
        <taxon>Pseudomonadota</taxon>
        <taxon>Betaproteobacteria</taxon>
        <taxon>Burkholderiales</taxon>
        <taxon>Burkholderiaceae</taxon>
        <taxon>Burkholderia</taxon>
    </lineage>
</organism>
<name>E1THM6_BURSG</name>
<accession>E1THM6</accession>
<dbReference type="eggNOG" id="COG1733">
    <property type="taxonomic scope" value="Bacteria"/>
</dbReference>
<keyword evidence="3" id="KW-0804">Transcription</keyword>
<evidence type="ECO:0000313" key="5">
    <source>
        <dbReference type="EMBL" id="ADN59530.1"/>
    </source>
</evidence>
<dbReference type="GO" id="GO:0003677">
    <property type="term" value="F:DNA binding"/>
    <property type="evidence" value="ECO:0007669"/>
    <property type="project" value="UniProtKB-KW"/>
</dbReference>
<protein>
    <submittedName>
        <fullName evidence="5">Transcriptional regulator, HxlR family</fullName>
    </submittedName>
</protein>
<dbReference type="SUPFAM" id="SSF46785">
    <property type="entry name" value="Winged helix' DNA-binding domain"/>
    <property type="match status" value="1"/>
</dbReference>
<dbReference type="HOGENOM" id="CLU_111585_0_1_4"/>
<dbReference type="Pfam" id="PF01638">
    <property type="entry name" value="HxlR"/>
    <property type="match status" value="1"/>
</dbReference>
<dbReference type="InterPro" id="IPR002577">
    <property type="entry name" value="HTH_HxlR"/>
</dbReference>
<keyword evidence="1" id="KW-0805">Transcription regulation</keyword>
<sequence length="148" mass="16812">MPHDKPMLPRTCPVARTVDLIGDKWTLMILRDVFNSVHRFGDFQRNLGVARNILSGRLARLVEEEILAMRPASDGSNYQEYVLTPKGESLFAVIVALQQWGERYLFSRGERRSRRVDIVTNKQLPLMSPRSSDGRVVSRADTVVKADS</sequence>
<dbReference type="AlphaFoldDB" id="E1THM6"/>
<gene>
    <name evidence="5" type="ordered locus">BC1003_3589</name>
</gene>
<dbReference type="KEGG" id="bgf:BC1003_3589"/>
<keyword evidence="2" id="KW-0238">DNA-binding</keyword>
<dbReference type="InterPro" id="IPR036388">
    <property type="entry name" value="WH-like_DNA-bd_sf"/>
</dbReference>
<dbReference type="STRING" id="640512.BC1003_3589"/>
<evidence type="ECO:0000256" key="2">
    <source>
        <dbReference type="ARBA" id="ARBA00023125"/>
    </source>
</evidence>
<dbReference type="InterPro" id="IPR036390">
    <property type="entry name" value="WH_DNA-bd_sf"/>
</dbReference>
<proteinExistence type="predicted"/>
<evidence type="ECO:0000256" key="1">
    <source>
        <dbReference type="ARBA" id="ARBA00023015"/>
    </source>
</evidence>
<feature type="domain" description="HTH hxlR-type" evidence="4">
    <location>
        <begin position="12"/>
        <end position="109"/>
    </location>
</feature>
<dbReference type="PANTHER" id="PTHR33204:SF18">
    <property type="entry name" value="TRANSCRIPTIONAL REGULATORY PROTEIN"/>
    <property type="match status" value="1"/>
</dbReference>
<dbReference type="Gene3D" id="1.10.10.10">
    <property type="entry name" value="Winged helix-like DNA-binding domain superfamily/Winged helix DNA-binding domain"/>
    <property type="match status" value="1"/>
</dbReference>
<dbReference type="PROSITE" id="PS51118">
    <property type="entry name" value="HTH_HXLR"/>
    <property type="match status" value="1"/>
</dbReference>